<dbReference type="PANTHER" id="PTHR33446:SF2">
    <property type="entry name" value="PROTEIN TONB"/>
    <property type="match status" value="1"/>
</dbReference>
<evidence type="ECO:0000256" key="6">
    <source>
        <dbReference type="ARBA" id="ARBA00022692"/>
    </source>
</evidence>
<dbReference type="AlphaFoldDB" id="A0A556MBK5"/>
<feature type="domain" description="TonB C-terminal" evidence="12">
    <location>
        <begin position="185"/>
        <end position="276"/>
    </location>
</feature>
<dbReference type="GO" id="GO:0055085">
    <property type="term" value="P:transmembrane transport"/>
    <property type="evidence" value="ECO:0007669"/>
    <property type="project" value="InterPro"/>
</dbReference>
<reference evidence="13 14" key="1">
    <citation type="submission" date="2019-07" db="EMBL/GenBank/DDBJ databases">
        <authorList>
            <person name="Huq M.A."/>
        </authorList>
    </citation>
    <scope>NUCLEOTIDE SEQUENCE [LARGE SCALE GENOMIC DNA]</scope>
    <source>
        <strain evidence="13 14">MAH-19</strain>
    </source>
</reference>
<keyword evidence="7" id="KW-0653">Protein transport</keyword>
<dbReference type="GO" id="GO:0098797">
    <property type="term" value="C:plasma membrane protein complex"/>
    <property type="evidence" value="ECO:0007669"/>
    <property type="project" value="TreeGrafter"/>
</dbReference>
<protein>
    <submittedName>
        <fullName evidence="13">TonB family protein</fullName>
    </submittedName>
</protein>
<name>A0A556MBK5_9SPHI</name>
<evidence type="ECO:0000256" key="4">
    <source>
        <dbReference type="ARBA" id="ARBA00022475"/>
    </source>
</evidence>
<evidence type="ECO:0000256" key="2">
    <source>
        <dbReference type="ARBA" id="ARBA00006555"/>
    </source>
</evidence>
<dbReference type="EMBL" id="VLPK01000005">
    <property type="protein sequence ID" value="TSJ37252.1"/>
    <property type="molecule type" value="Genomic_DNA"/>
</dbReference>
<dbReference type="PANTHER" id="PTHR33446">
    <property type="entry name" value="PROTEIN TONB-RELATED"/>
    <property type="match status" value="1"/>
</dbReference>
<feature type="transmembrane region" description="Helical" evidence="11">
    <location>
        <begin position="41"/>
        <end position="60"/>
    </location>
</feature>
<evidence type="ECO:0000259" key="12">
    <source>
        <dbReference type="PROSITE" id="PS52015"/>
    </source>
</evidence>
<feature type="region of interest" description="Disordered" evidence="10">
    <location>
        <begin position="144"/>
        <end position="171"/>
    </location>
</feature>
<dbReference type="NCBIfam" id="TIGR01352">
    <property type="entry name" value="tonB_Cterm"/>
    <property type="match status" value="1"/>
</dbReference>
<dbReference type="InterPro" id="IPR051045">
    <property type="entry name" value="TonB-dependent_transducer"/>
</dbReference>
<keyword evidence="4" id="KW-1003">Cell membrane</keyword>
<keyword evidence="6 11" id="KW-0812">Transmembrane</keyword>
<keyword evidence="3" id="KW-0813">Transport</keyword>
<sequence length="276" mass="29624">MLISNFNVCKSEWLELVFVDRNKEYGAYDLRQHYSKNITKAMAFAFFGIITTTAIVGFAIRTKPITDRIIDVNTNTIYTIPPAPKPIQPKQQIEKVKPTAAKPAAAVSVTKDLPPVVAPDPIAVDPPKIDQLNGAVGPVDIKGPATGTDIGTGTGKGTATDGPGTADAPDNKEYKFVENMPTPMGGDAAWSKFLQKNLRYPGDAADNGVTGRVLVSFIVEKDGHLSNIKVERGPGYGMDEEAARVLKLAKPWNPGKQNGQAVRVKLLLPIAFSLGD</sequence>
<dbReference type="Proteomes" id="UP000318733">
    <property type="component" value="Unassembled WGS sequence"/>
</dbReference>
<keyword evidence="9 11" id="KW-0472">Membrane</keyword>
<accession>A0A556MBK5</accession>
<evidence type="ECO:0000256" key="9">
    <source>
        <dbReference type="ARBA" id="ARBA00023136"/>
    </source>
</evidence>
<organism evidence="13 14">
    <name type="scientific">Mucilaginibacter corticis</name>
    <dbReference type="NCBI Taxonomy" id="2597670"/>
    <lineage>
        <taxon>Bacteria</taxon>
        <taxon>Pseudomonadati</taxon>
        <taxon>Bacteroidota</taxon>
        <taxon>Sphingobacteriia</taxon>
        <taxon>Sphingobacteriales</taxon>
        <taxon>Sphingobacteriaceae</taxon>
        <taxon>Mucilaginibacter</taxon>
    </lineage>
</organism>
<evidence type="ECO:0000256" key="10">
    <source>
        <dbReference type="SAM" id="MobiDB-lite"/>
    </source>
</evidence>
<gene>
    <name evidence="13" type="ORF">FO440_21045</name>
</gene>
<evidence type="ECO:0000256" key="8">
    <source>
        <dbReference type="ARBA" id="ARBA00022989"/>
    </source>
</evidence>
<comment type="similarity">
    <text evidence="2">Belongs to the TonB family.</text>
</comment>
<dbReference type="GO" id="GO:0015031">
    <property type="term" value="P:protein transport"/>
    <property type="evidence" value="ECO:0007669"/>
    <property type="project" value="UniProtKB-KW"/>
</dbReference>
<keyword evidence="5" id="KW-0997">Cell inner membrane</keyword>
<evidence type="ECO:0000256" key="11">
    <source>
        <dbReference type="SAM" id="Phobius"/>
    </source>
</evidence>
<dbReference type="InterPro" id="IPR037682">
    <property type="entry name" value="TonB_C"/>
</dbReference>
<evidence type="ECO:0000256" key="7">
    <source>
        <dbReference type="ARBA" id="ARBA00022927"/>
    </source>
</evidence>
<evidence type="ECO:0000256" key="5">
    <source>
        <dbReference type="ARBA" id="ARBA00022519"/>
    </source>
</evidence>
<dbReference type="RefSeq" id="WP_144250287.1">
    <property type="nucleotide sequence ID" value="NZ_VLPK01000005.1"/>
</dbReference>
<keyword evidence="8 11" id="KW-1133">Transmembrane helix</keyword>
<dbReference type="OrthoDB" id="649093at2"/>
<dbReference type="Pfam" id="PF03544">
    <property type="entry name" value="TonB_C"/>
    <property type="match status" value="1"/>
</dbReference>
<dbReference type="Gene3D" id="3.30.1150.10">
    <property type="match status" value="1"/>
</dbReference>
<keyword evidence="14" id="KW-1185">Reference proteome</keyword>
<feature type="compositionally biased region" description="Low complexity" evidence="10">
    <location>
        <begin position="157"/>
        <end position="168"/>
    </location>
</feature>
<dbReference type="SUPFAM" id="SSF74653">
    <property type="entry name" value="TolA/TonB C-terminal domain"/>
    <property type="match status" value="1"/>
</dbReference>
<dbReference type="GO" id="GO:0031992">
    <property type="term" value="F:energy transducer activity"/>
    <property type="evidence" value="ECO:0007669"/>
    <property type="project" value="TreeGrafter"/>
</dbReference>
<comment type="caution">
    <text evidence="13">The sequence shown here is derived from an EMBL/GenBank/DDBJ whole genome shotgun (WGS) entry which is preliminary data.</text>
</comment>
<evidence type="ECO:0000256" key="3">
    <source>
        <dbReference type="ARBA" id="ARBA00022448"/>
    </source>
</evidence>
<dbReference type="PROSITE" id="PS52015">
    <property type="entry name" value="TONB_CTD"/>
    <property type="match status" value="1"/>
</dbReference>
<comment type="subcellular location">
    <subcellularLocation>
        <location evidence="1">Cell inner membrane</location>
        <topology evidence="1">Single-pass membrane protein</topology>
        <orientation evidence="1">Periplasmic side</orientation>
    </subcellularLocation>
</comment>
<proteinExistence type="inferred from homology"/>
<evidence type="ECO:0000313" key="14">
    <source>
        <dbReference type="Proteomes" id="UP000318733"/>
    </source>
</evidence>
<evidence type="ECO:0000313" key="13">
    <source>
        <dbReference type="EMBL" id="TSJ37252.1"/>
    </source>
</evidence>
<dbReference type="InterPro" id="IPR006260">
    <property type="entry name" value="TonB/TolA_C"/>
</dbReference>
<evidence type="ECO:0000256" key="1">
    <source>
        <dbReference type="ARBA" id="ARBA00004383"/>
    </source>
</evidence>